<dbReference type="AlphaFoldDB" id="A0A318ILU9"/>
<keyword evidence="4 6" id="KW-1133">Transmembrane helix</keyword>
<keyword evidence="9" id="KW-1185">Reference proteome</keyword>
<dbReference type="InterPro" id="IPR050189">
    <property type="entry name" value="MFS_Efflux_Transporters"/>
</dbReference>
<feature type="transmembrane region" description="Helical" evidence="6">
    <location>
        <begin position="160"/>
        <end position="182"/>
    </location>
</feature>
<dbReference type="InterPro" id="IPR036259">
    <property type="entry name" value="MFS_trans_sf"/>
</dbReference>
<reference evidence="8 9" key="1">
    <citation type="submission" date="2018-05" db="EMBL/GenBank/DDBJ databases">
        <title>Genomic Encyclopedia of Type Strains, Phase IV (KMG-IV): sequencing the most valuable type-strain genomes for metagenomic binning, comparative biology and taxonomic classification.</title>
        <authorList>
            <person name="Goeker M."/>
        </authorList>
    </citation>
    <scope>NUCLEOTIDE SEQUENCE [LARGE SCALE GENOMIC DNA]</scope>
    <source>
        <strain evidence="8 9">DSM 19792</strain>
    </source>
</reference>
<dbReference type="GO" id="GO:0022857">
    <property type="term" value="F:transmembrane transporter activity"/>
    <property type="evidence" value="ECO:0007669"/>
    <property type="project" value="InterPro"/>
</dbReference>
<feature type="transmembrane region" description="Helical" evidence="6">
    <location>
        <begin position="203"/>
        <end position="227"/>
    </location>
</feature>
<dbReference type="Pfam" id="PF07690">
    <property type="entry name" value="MFS_1"/>
    <property type="match status" value="1"/>
</dbReference>
<feature type="transmembrane region" description="Helical" evidence="6">
    <location>
        <begin position="291"/>
        <end position="315"/>
    </location>
</feature>
<comment type="subcellular location">
    <subcellularLocation>
        <location evidence="1">Cell membrane</location>
        <topology evidence="1">Multi-pass membrane protein</topology>
    </subcellularLocation>
</comment>
<keyword evidence="5 6" id="KW-0472">Membrane</keyword>
<keyword evidence="2" id="KW-1003">Cell membrane</keyword>
<dbReference type="InterPro" id="IPR001958">
    <property type="entry name" value="Tet-R_TetA/multi-R_MdtG-like"/>
</dbReference>
<evidence type="ECO:0000313" key="8">
    <source>
        <dbReference type="EMBL" id="PXX33733.1"/>
    </source>
</evidence>
<feature type="transmembrane region" description="Helical" evidence="6">
    <location>
        <begin position="42"/>
        <end position="63"/>
    </location>
</feature>
<dbReference type="SUPFAM" id="SSF103473">
    <property type="entry name" value="MFS general substrate transporter"/>
    <property type="match status" value="1"/>
</dbReference>
<evidence type="ECO:0000313" key="9">
    <source>
        <dbReference type="Proteomes" id="UP000247792"/>
    </source>
</evidence>
<accession>A0A318ILU9</accession>
<feature type="domain" description="Major facilitator superfamily (MFS) profile" evidence="7">
    <location>
        <begin position="4"/>
        <end position="401"/>
    </location>
</feature>
<dbReference type="PANTHER" id="PTHR43124">
    <property type="entry name" value="PURINE EFFLUX PUMP PBUE"/>
    <property type="match status" value="1"/>
</dbReference>
<name>A0A318ILU9_9BURK</name>
<dbReference type="InterPro" id="IPR020846">
    <property type="entry name" value="MFS_dom"/>
</dbReference>
<dbReference type="Gene3D" id="1.20.1250.20">
    <property type="entry name" value="MFS general substrate transporter like domains"/>
    <property type="match status" value="1"/>
</dbReference>
<evidence type="ECO:0000259" key="7">
    <source>
        <dbReference type="PROSITE" id="PS50850"/>
    </source>
</evidence>
<proteinExistence type="predicted"/>
<feature type="transmembrane region" description="Helical" evidence="6">
    <location>
        <begin position="233"/>
        <end position="254"/>
    </location>
</feature>
<dbReference type="PRINTS" id="PR01035">
    <property type="entry name" value="TCRTETA"/>
</dbReference>
<keyword evidence="3 6" id="KW-0812">Transmembrane</keyword>
<feature type="transmembrane region" description="Helical" evidence="6">
    <location>
        <begin position="128"/>
        <end position="148"/>
    </location>
</feature>
<feature type="transmembrane region" description="Helical" evidence="6">
    <location>
        <begin position="266"/>
        <end position="285"/>
    </location>
</feature>
<evidence type="ECO:0000256" key="1">
    <source>
        <dbReference type="ARBA" id="ARBA00004651"/>
    </source>
</evidence>
<dbReference type="RefSeq" id="WP_110258489.1">
    <property type="nucleotide sequence ID" value="NZ_QJKB01000028.1"/>
</dbReference>
<feature type="transmembrane region" description="Helical" evidence="6">
    <location>
        <begin position="363"/>
        <end position="380"/>
    </location>
</feature>
<dbReference type="PANTHER" id="PTHR43124:SF8">
    <property type="entry name" value="INNER MEMBRANE TRANSPORT PROTEIN YDHP"/>
    <property type="match status" value="1"/>
</dbReference>
<protein>
    <submittedName>
        <fullName evidence="8">Putative MFS family arabinose efflux permease</fullName>
    </submittedName>
</protein>
<dbReference type="InterPro" id="IPR011701">
    <property type="entry name" value="MFS"/>
</dbReference>
<feature type="transmembrane region" description="Helical" evidence="6">
    <location>
        <begin position="100"/>
        <end position="121"/>
    </location>
</feature>
<feature type="transmembrane region" description="Helical" evidence="6">
    <location>
        <begin position="336"/>
        <end position="357"/>
    </location>
</feature>
<dbReference type="EMBL" id="QJKB01000028">
    <property type="protein sequence ID" value="PXX33733.1"/>
    <property type="molecule type" value="Genomic_DNA"/>
</dbReference>
<evidence type="ECO:0000256" key="3">
    <source>
        <dbReference type="ARBA" id="ARBA00022692"/>
    </source>
</evidence>
<evidence type="ECO:0000256" key="2">
    <source>
        <dbReference type="ARBA" id="ARBA00022475"/>
    </source>
</evidence>
<evidence type="ECO:0000256" key="6">
    <source>
        <dbReference type="SAM" id="Phobius"/>
    </source>
</evidence>
<feature type="transmembrane region" description="Helical" evidence="6">
    <location>
        <begin position="70"/>
        <end position="88"/>
    </location>
</feature>
<evidence type="ECO:0000256" key="4">
    <source>
        <dbReference type="ARBA" id="ARBA00022989"/>
    </source>
</evidence>
<dbReference type="OrthoDB" id="9788453at2"/>
<sequence>MPLALWALTLSAFAIGTTEFVIVGLIPTIASSLGVSVPSAGLLVSLYALGVAVGAPVLTALTGKLPRKQLLLGLMALFTIGNLVAWMAPNYASLMAARVLTGLAHGVFFSIGSTIATGLVAKDKAASAIALMFSGLTVALVTGVPLGTFIGQHLGWQSTFLAVSALGVIAFIGCAVLTPSTIASSKPASLLTQMAVLKKPRLLLVYAMTAMGYGGSFIAFTYLAPILQDISGFSANAVGLMMLVYGVSVTFGNIWGGKLADKKGPVAALQIVFALLALVLLVLTFTAHNKWLALLTVLAWGAVAFGNVPGLQVYVVQRAEQDAPQAVDVASGLNIAAFNVGIAVGAWAGGLIVSHIGLMHTPWIGALVVVGAWGLTTLAGRLDKADGISFVPGQASAVATH</sequence>
<evidence type="ECO:0000256" key="5">
    <source>
        <dbReference type="ARBA" id="ARBA00023136"/>
    </source>
</evidence>
<dbReference type="CDD" id="cd17324">
    <property type="entry name" value="MFS_NepI_like"/>
    <property type="match status" value="1"/>
</dbReference>
<organism evidence="8 9">
    <name type="scientific">Undibacterium pigrum</name>
    <dbReference type="NCBI Taxonomy" id="401470"/>
    <lineage>
        <taxon>Bacteria</taxon>
        <taxon>Pseudomonadati</taxon>
        <taxon>Pseudomonadota</taxon>
        <taxon>Betaproteobacteria</taxon>
        <taxon>Burkholderiales</taxon>
        <taxon>Oxalobacteraceae</taxon>
        <taxon>Undibacterium</taxon>
    </lineage>
</organism>
<dbReference type="PROSITE" id="PS50850">
    <property type="entry name" value="MFS"/>
    <property type="match status" value="1"/>
</dbReference>
<comment type="caution">
    <text evidence="8">The sequence shown here is derived from an EMBL/GenBank/DDBJ whole genome shotgun (WGS) entry which is preliminary data.</text>
</comment>
<dbReference type="GO" id="GO:0005886">
    <property type="term" value="C:plasma membrane"/>
    <property type="evidence" value="ECO:0007669"/>
    <property type="project" value="UniProtKB-SubCell"/>
</dbReference>
<gene>
    <name evidence="8" type="ORF">DFR42_1288</name>
</gene>
<dbReference type="Proteomes" id="UP000247792">
    <property type="component" value="Unassembled WGS sequence"/>
</dbReference>